<sequence length="461" mass="51955">MTDQQLLSSARYLGPDLNTAWSLLLPHPPEQEQRPVLEVVQQPVQTRVTRREKPRLRFSLEPPPIVRLRYCSLSQKGLLTAASDQRYDIYTFNPHFFMLAVLVHPHDVDGCPDIVKNQRLLGNTASSPYALRNDVEGMTSGWDLESGVYFAFGDLCCTMEGRYRLQFNLFELNNHGVDFLDSTISEVFEVTSNKEWTRRSYATTISIACHNQGVRLKLRKAVKRELEEDTEKGRVDTEEQRRKHRHLLPGDPRSSSQEHTQEASAHNAGYTARPDLLQVWMQAHGQIPLLLNPHPETPDRLPYLSSHHMRSDSTTGYEKQMTQQAGNRGHSAHPAWAFAPNCRGYVSKCDADMDVSALNQHPQPISYSDCWSTTANDQPGAYRQNLLLPPTSGPLTQDSRLSQPVASAQMQSIPPPTSKPSHSGYSALPTFLWDEWKCINFNIPSPSEPGAGTAYQDLPSQ</sequence>
<reference evidence="8" key="1">
    <citation type="submission" date="2023-04" db="EMBL/GenBank/DDBJ databases">
        <title>Black Yeasts Isolated from many extreme environments.</title>
        <authorList>
            <person name="Coleine C."/>
            <person name="Stajich J.E."/>
            <person name="Selbmann L."/>
        </authorList>
    </citation>
    <scope>NUCLEOTIDE SEQUENCE</scope>
    <source>
        <strain evidence="8">CCFEE 5312</strain>
    </source>
</reference>
<comment type="caution">
    <text evidence="8">The sequence shown here is derived from an EMBL/GenBank/DDBJ whole genome shotgun (WGS) entry which is preliminary data.</text>
</comment>
<evidence type="ECO:0000259" key="7">
    <source>
        <dbReference type="PROSITE" id="PS51821"/>
    </source>
</evidence>
<dbReference type="EMBL" id="JAWDJX010000020">
    <property type="protein sequence ID" value="KAK3052593.1"/>
    <property type="molecule type" value="Genomic_DNA"/>
</dbReference>
<dbReference type="GO" id="GO:0005634">
    <property type="term" value="C:nucleus"/>
    <property type="evidence" value="ECO:0007669"/>
    <property type="project" value="UniProtKB-SubCell"/>
</dbReference>
<feature type="compositionally biased region" description="Polar residues" evidence="6">
    <location>
        <begin position="312"/>
        <end position="326"/>
    </location>
</feature>
<feature type="domain" description="Velvet" evidence="7">
    <location>
        <begin position="30"/>
        <end position="219"/>
    </location>
</feature>
<dbReference type="PANTHER" id="PTHR33572">
    <property type="entry name" value="SPORE DEVELOPMENT REGULATOR VOSA"/>
    <property type="match status" value="1"/>
</dbReference>
<keyword evidence="2" id="KW-0749">Sporulation</keyword>
<protein>
    <recommendedName>
        <fullName evidence="7">Velvet domain-containing protein</fullName>
    </recommendedName>
</protein>
<gene>
    <name evidence="8" type="ORF">LTR09_006448</name>
</gene>
<evidence type="ECO:0000313" key="9">
    <source>
        <dbReference type="Proteomes" id="UP001271007"/>
    </source>
</evidence>
<feature type="compositionally biased region" description="Basic and acidic residues" evidence="6">
    <location>
        <begin position="225"/>
        <end position="241"/>
    </location>
</feature>
<feature type="region of interest" description="Disordered" evidence="6">
    <location>
        <begin position="387"/>
        <end position="422"/>
    </location>
</feature>
<feature type="compositionally biased region" description="Polar residues" evidence="6">
    <location>
        <begin position="253"/>
        <end position="264"/>
    </location>
</feature>
<organism evidence="8 9">
    <name type="scientific">Extremus antarcticus</name>
    <dbReference type="NCBI Taxonomy" id="702011"/>
    <lineage>
        <taxon>Eukaryota</taxon>
        <taxon>Fungi</taxon>
        <taxon>Dikarya</taxon>
        <taxon>Ascomycota</taxon>
        <taxon>Pezizomycotina</taxon>
        <taxon>Dothideomycetes</taxon>
        <taxon>Dothideomycetidae</taxon>
        <taxon>Mycosphaerellales</taxon>
        <taxon>Extremaceae</taxon>
        <taxon>Extremus</taxon>
    </lineage>
</organism>
<evidence type="ECO:0000256" key="3">
    <source>
        <dbReference type="ARBA" id="ARBA00023015"/>
    </source>
</evidence>
<dbReference type="GO" id="GO:0030435">
    <property type="term" value="P:sporulation resulting in formation of a cellular spore"/>
    <property type="evidence" value="ECO:0007669"/>
    <property type="project" value="UniProtKB-KW"/>
</dbReference>
<feature type="region of interest" description="Disordered" evidence="6">
    <location>
        <begin position="225"/>
        <end position="266"/>
    </location>
</feature>
<evidence type="ECO:0000256" key="6">
    <source>
        <dbReference type="SAM" id="MobiDB-lite"/>
    </source>
</evidence>
<dbReference type="PANTHER" id="PTHR33572:SF18">
    <property type="entry name" value="SPORE DEVELOPMENT REGULATOR VOSA"/>
    <property type="match status" value="1"/>
</dbReference>
<feature type="compositionally biased region" description="Polar residues" evidence="6">
    <location>
        <begin position="393"/>
        <end position="412"/>
    </location>
</feature>
<dbReference type="Pfam" id="PF11754">
    <property type="entry name" value="Velvet"/>
    <property type="match status" value="2"/>
</dbReference>
<name>A0AAJ0DEK4_9PEZI</name>
<proteinExistence type="predicted"/>
<evidence type="ECO:0000313" key="8">
    <source>
        <dbReference type="EMBL" id="KAK3052593.1"/>
    </source>
</evidence>
<dbReference type="InterPro" id="IPR037525">
    <property type="entry name" value="Velvet_dom"/>
</dbReference>
<dbReference type="InterPro" id="IPR038491">
    <property type="entry name" value="Velvet_dom_sf"/>
</dbReference>
<dbReference type="Proteomes" id="UP001271007">
    <property type="component" value="Unassembled WGS sequence"/>
</dbReference>
<keyword evidence="9" id="KW-1185">Reference proteome</keyword>
<keyword evidence="4" id="KW-0804">Transcription</keyword>
<dbReference type="AlphaFoldDB" id="A0AAJ0DEK4"/>
<evidence type="ECO:0000256" key="2">
    <source>
        <dbReference type="ARBA" id="ARBA00022969"/>
    </source>
</evidence>
<dbReference type="InterPro" id="IPR021740">
    <property type="entry name" value="Velvet"/>
</dbReference>
<evidence type="ECO:0000256" key="5">
    <source>
        <dbReference type="ARBA" id="ARBA00023242"/>
    </source>
</evidence>
<dbReference type="Gene3D" id="2.60.40.3960">
    <property type="entry name" value="Velvet domain"/>
    <property type="match status" value="1"/>
</dbReference>
<accession>A0AAJ0DEK4</accession>
<evidence type="ECO:0000256" key="1">
    <source>
        <dbReference type="ARBA" id="ARBA00004123"/>
    </source>
</evidence>
<evidence type="ECO:0000256" key="4">
    <source>
        <dbReference type="ARBA" id="ARBA00023163"/>
    </source>
</evidence>
<keyword evidence="5" id="KW-0539">Nucleus</keyword>
<comment type="subcellular location">
    <subcellularLocation>
        <location evidence="1">Nucleus</location>
    </subcellularLocation>
</comment>
<dbReference type="PROSITE" id="PS51821">
    <property type="entry name" value="VELVET"/>
    <property type="match status" value="1"/>
</dbReference>
<feature type="region of interest" description="Disordered" evidence="6">
    <location>
        <begin position="306"/>
        <end position="331"/>
    </location>
</feature>
<keyword evidence="3" id="KW-0805">Transcription regulation</keyword>